<organism evidence="1 2">
    <name type="scientific">Choristoneura fumiferana</name>
    <name type="common">Spruce budworm moth</name>
    <name type="synonym">Archips fumiferana</name>
    <dbReference type="NCBI Taxonomy" id="7141"/>
    <lineage>
        <taxon>Eukaryota</taxon>
        <taxon>Metazoa</taxon>
        <taxon>Ecdysozoa</taxon>
        <taxon>Arthropoda</taxon>
        <taxon>Hexapoda</taxon>
        <taxon>Insecta</taxon>
        <taxon>Pterygota</taxon>
        <taxon>Neoptera</taxon>
        <taxon>Endopterygota</taxon>
        <taxon>Lepidoptera</taxon>
        <taxon>Glossata</taxon>
        <taxon>Ditrysia</taxon>
        <taxon>Tortricoidea</taxon>
        <taxon>Tortricidae</taxon>
        <taxon>Tortricinae</taxon>
        <taxon>Choristoneura</taxon>
    </lineage>
</organism>
<protein>
    <submittedName>
        <fullName evidence="1">Uncharacterized protein</fullName>
    </submittedName>
</protein>
<proteinExistence type="predicted"/>
<keyword evidence="2" id="KW-1185">Reference proteome</keyword>
<sequence>MRVNEWADYPAGGDSGGWCALIIASPPERGHRNADGSAHVAPAEVALGLPTFIFEAVVTRRGNAGLGVPYIRPFGRALLPSAPSACTSTSYRMLHAGAHSGNRSDGRPPPGLFLENTNLEWMVLASRERKPPG</sequence>
<evidence type="ECO:0000313" key="1">
    <source>
        <dbReference type="EMBL" id="KAI8427998.1"/>
    </source>
</evidence>
<gene>
    <name evidence="1" type="ORF">MSG28_002302</name>
</gene>
<dbReference type="EMBL" id="CM046103">
    <property type="protein sequence ID" value="KAI8427998.1"/>
    <property type="molecule type" value="Genomic_DNA"/>
</dbReference>
<name>A0ACC0JV63_CHOFU</name>
<comment type="caution">
    <text evidence="1">The sequence shown here is derived from an EMBL/GenBank/DDBJ whole genome shotgun (WGS) entry which is preliminary data.</text>
</comment>
<reference evidence="1 2" key="1">
    <citation type="journal article" date="2022" name="Genome Biol. Evol.">
        <title>The Spruce Budworm Genome: Reconstructing the Evolutionary History of Antifreeze Proteins.</title>
        <authorList>
            <person name="Beliveau C."/>
            <person name="Gagne P."/>
            <person name="Picq S."/>
            <person name="Vernygora O."/>
            <person name="Keeling C.I."/>
            <person name="Pinkney K."/>
            <person name="Doucet D."/>
            <person name="Wen F."/>
            <person name="Johnston J.S."/>
            <person name="Maaroufi H."/>
            <person name="Boyle B."/>
            <person name="Laroche J."/>
            <person name="Dewar K."/>
            <person name="Juretic N."/>
            <person name="Blackburn G."/>
            <person name="Nisole A."/>
            <person name="Brunet B."/>
            <person name="Brandao M."/>
            <person name="Lumley L."/>
            <person name="Duan J."/>
            <person name="Quan G."/>
            <person name="Lucarotti C.J."/>
            <person name="Roe A.D."/>
            <person name="Sperling F.A.H."/>
            <person name="Levesque R.C."/>
            <person name="Cusson M."/>
        </authorList>
    </citation>
    <scope>NUCLEOTIDE SEQUENCE [LARGE SCALE GENOMIC DNA]</scope>
    <source>
        <strain evidence="1">Glfc:IPQL:Cfum</strain>
    </source>
</reference>
<evidence type="ECO:0000313" key="2">
    <source>
        <dbReference type="Proteomes" id="UP001064048"/>
    </source>
</evidence>
<dbReference type="Proteomes" id="UP001064048">
    <property type="component" value="Chromosome 3"/>
</dbReference>
<accession>A0ACC0JV63</accession>